<dbReference type="AlphaFoldDB" id="A0AAE9Z427"/>
<dbReference type="EMBL" id="CP059733">
    <property type="protein sequence ID" value="WDE06265.1"/>
    <property type="molecule type" value="Genomic_DNA"/>
</dbReference>
<dbReference type="Proteomes" id="UP000032352">
    <property type="component" value="Chromosome"/>
</dbReference>
<dbReference type="RefSeq" id="WP_044838997.1">
    <property type="nucleotide sequence ID" value="NZ_CP059733.1"/>
</dbReference>
<sequence length="105" mass="11945">MTWICQNCNTEVEDDNFAVCWKCSCARGVDNSDREGPSHLFPNAQLFISKPHSVTYKMFRGTFASWDELFTSASEFASTLKPEQLINISHSVNDSDGVVTVWYRK</sequence>
<evidence type="ECO:0000313" key="1">
    <source>
        <dbReference type="EMBL" id="WDE06265.1"/>
    </source>
</evidence>
<name>A0AAE9Z427_9GAMM</name>
<reference evidence="1 2" key="2">
    <citation type="journal article" date="2022" name="Mar. Drugs">
        <title>Bioassay-Guided Fractionation Leads to the Detection of Cholic Acid Generated by the Rare Thalassomonas sp.</title>
        <authorList>
            <person name="Pheiffer F."/>
            <person name="Schneider Y.K."/>
            <person name="Hansen E.H."/>
            <person name="Andersen J.H."/>
            <person name="Isaksson J."/>
            <person name="Busche T."/>
            <person name="R C."/>
            <person name="Kalinowski J."/>
            <person name="Zyl L.V."/>
            <person name="Trindade M."/>
        </authorList>
    </citation>
    <scope>NUCLEOTIDE SEQUENCE [LARGE SCALE GENOMIC DNA]</scope>
    <source>
        <strain evidence="1 2">XOM25</strain>
    </source>
</reference>
<accession>A0AAE9Z427</accession>
<gene>
    <name evidence="1" type="ORF">SG34_004885</name>
</gene>
<organism evidence="1 2">
    <name type="scientific">Thalassomonas viridans</name>
    <dbReference type="NCBI Taxonomy" id="137584"/>
    <lineage>
        <taxon>Bacteria</taxon>
        <taxon>Pseudomonadati</taxon>
        <taxon>Pseudomonadota</taxon>
        <taxon>Gammaproteobacteria</taxon>
        <taxon>Alteromonadales</taxon>
        <taxon>Colwelliaceae</taxon>
        <taxon>Thalassomonas</taxon>
    </lineage>
</organism>
<protein>
    <submittedName>
        <fullName evidence="1">Uncharacterized protein</fullName>
    </submittedName>
</protein>
<evidence type="ECO:0000313" key="2">
    <source>
        <dbReference type="Proteomes" id="UP000032352"/>
    </source>
</evidence>
<keyword evidence="2" id="KW-1185">Reference proteome</keyword>
<dbReference type="KEGG" id="tvd:SG34_004885"/>
<reference evidence="1 2" key="1">
    <citation type="journal article" date="2015" name="Genome Announc.">
        <title>Draft Genome Sequences of Marine Isolates of Thalassomonas viridans and Thalassomonas actiniarum.</title>
        <authorList>
            <person name="Olonade I."/>
            <person name="van Zyl L.J."/>
            <person name="Trindade M."/>
        </authorList>
    </citation>
    <scope>NUCLEOTIDE SEQUENCE [LARGE SCALE GENOMIC DNA]</scope>
    <source>
        <strain evidence="1 2">XOM25</strain>
    </source>
</reference>
<proteinExistence type="predicted"/>